<dbReference type="EMBL" id="QMEB01000040">
    <property type="protein sequence ID" value="NMG19337.1"/>
    <property type="molecule type" value="Genomic_DNA"/>
</dbReference>
<evidence type="ECO:0000313" key="2">
    <source>
        <dbReference type="Proteomes" id="UP000718564"/>
    </source>
</evidence>
<comment type="caution">
    <text evidence="1">The sequence shown here is derived from an EMBL/GenBank/DDBJ whole genome shotgun (WGS) entry which is preliminary data.</text>
</comment>
<gene>
    <name evidence="1" type="ORF">DP116_07645</name>
</gene>
<dbReference type="InterPro" id="IPR054619">
    <property type="entry name" value="Npun_R2821-like"/>
</dbReference>
<reference evidence="1 2" key="1">
    <citation type="submission" date="2018-06" db="EMBL/GenBank/DDBJ databases">
        <title>Comparative genomics of Brasilonema spp. strains.</title>
        <authorList>
            <person name="Alvarenga D.O."/>
            <person name="Fiore M.F."/>
            <person name="Varani A.M."/>
        </authorList>
    </citation>
    <scope>NUCLEOTIDE SEQUENCE [LARGE SCALE GENOMIC DNA]</scope>
    <source>
        <strain evidence="1 2">SPC951</strain>
    </source>
</reference>
<evidence type="ECO:0000313" key="1">
    <source>
        <dbReference type="EMBL" id="NMG19337.1"/>
    </source>
</evidence>
<accession>A0ABX1P753</accession>
<dbReference type="Gene3D" id="3.90.550.10">
    <property type="entry name" value="Spore Coat Polysaccharide Biosynthesis Protein SpsA, Chain A"/>
    <property type="match status" value="1"/>
</dbReference>
<dbReference type="RefSeq" id="WP_169154610.1">
    <property type="nucleotide sequence ID" value="NZ_CAWPJE010000421.1"/>
</dbReference>
<keyword evidence="2" id="KW-1185">Reference proteome</keyword>
<dbReference type="SUPFAM" id="SSF53448">
    <property type="entry name" value="Nucleotide-diphospho-sugar transferases"/>
    <property type="match status" value="1"/>
</dbReference>
<dbReference type="InterPro" id="IPR029044">
    <property type="entry name" value="Nucleotide-diphossugar_trans"/>
</dbReference>
<keyword evidence="1" id="KW-0808">Transferase</keyword>
<organism evidence="1 2">
    <name type="scientific">Brasilonema bromeliae SPC951</name>
    <dbReference type="NCBI Taxonomy" id="385972"/>
    <lineage>
        <taxon>Bacteria</taxon>
        <taxon>Bacillati</taxon>
        <taxon>Cyanobacteriota</taxon>
        <taxon>Cyanophyceae</taxon>
        <taxon>Nostocales</taxon>
        <taxon>Scytonemataceae</taxon>
        <taxon>Brasilonema</taxon>
        <taxon>Bromeliae group (in: Brasilonema)</taxon>
    </lineage>
</organism>
<dbReference type="GO" id="GO:0016740">
    <property type="term" value="F:transferase activity"/>
    <property type="evidence" value="ECO:0007669"/>
    <property type="project" value="UniProtKB-KW"/>
</dbReference>
<dbReference type="NCBIfam" id="NF045582">
    <property type="entry name" value="Npun_R2823_gen"/>
    <property type="match status" value="1"/>
</dbReference>
<dbReference type="Proteomes" id="UP000718564">
    <property type="component" value="Unassembled WGS sequence"/>
</dbReference>
<sequence length="340" mass="39277">MTEGIYVLANDIVFDQLVAFLNSIEANAGTNYGSNTGKNYPVCIIPYDNRLEKVKDEIKNRNNVEIFADTAAIARWEDFATQIWQTHPSAFQTWEQNGISGVYRLGMHRRFCGFDGPFDKFIYFDADILVLNSLDYIFQQLNQNDFVVYDFQHKDAAHVYNVKSNQLLNVFPLARIDSEIFCAGMYGSKKNIFHQEKRNEIISQLKQDQAEILYMNAPDQTILNYMVMKSGISSYNFAHHLPENERTGCCVTSPHFEARDNILYDKGHPLTYIHYIGLSSQLFTRVCSGENIDFPYREIFLHYRYLHEPDKRPKFKSKPKAYNAPPSLATRILRKLGLAG</sequence>
<protein>
    <submittedName>
        <fullName evidence="1">Sugar transferase</fullName>
    </submittedName>
</protein>
<name>A0ABX1P753_9CYAN</name>
<proteinExistence type="predicted"/>